<sequence>MDEGGTEQPKGRTKPDATVAFAGKRIFQTTDEATVKRLEKVAAEFSEDLADGQEQHGVEKPGGVGIMGPDQVKDQTHDDDKDAPVAG</sequence>
<dbReference type="EMBL" id="MHCI01000015">
    <property type="protein sequence ID" value="OGY16446.1"/>
    <property type="molecule type" value="Genomic_DNA"/>
</dbReference>
<gene>
    <name evidence="2" type="ORF">A2785_02005</name>
</gene>
<organism evidence="2 3">
    <name type="scientific">Candidatus Chisholmbacteria bacterium RIFCSPHIGHO2_01_FULL_49_18</name>
    <dbReference type="NCBI Taxonomy" id="1797590"/>
    <lineage>
        <taxon>Bacteria</taxon>
        <taxon>Candidatus Chisholmiibacteriota</taxon>
    </lineage>
</organism>
<feature type="compositionally biased region" description="Basic and acidic residues" evidence="1">
    <location>
        <begin position="71"/>
        <end position="87"/>
    </location>
</feature>
<evidence type="ECO:0000313" key="2">
    <source>
        <dbReference type="EMBL" id="OGY16446.1"/>
    </source>
</evidence>
<reference evidence="2 3" key="1">
    <citation type="journal article" date="2016" name="Nat. Commun.">
        <title>Thousands of microbial genomes shed light on interconnected biogeochemical processes in an aquifer system.</title>
        <authorList>
            <person name="Anantharaman K."/>
            <person name="Brown C.T."/>
            <person name="Hug L.A."/>
            <person name="Sharon I."/>
            <person name="Castelle C.J."/>
            <person name="Probst A.J."/>
            <person name="Thomas B.C."/>
            <person name="Singh A."/>
            <person name="Wilkins M.J."/>
            <person name="Karaoz U."/>
            <person name="Brodie E.L."/>
            <person name="Williams K.H."/>
            <person name="Hubbard S.S."/>
            <person name="Banfield J.F."/>
        </authorList>
    </citation>
    <scope>NUCLEOTIDE SEQUENCE [LARGE SCALE GENOMIC DNA]</scope>
</reference>
<name>A0A1G1VM38_9BACT</name>
<feature type="region of interest" description="Disordered" evidence="1">
    <location>
        <begin position="46"/>
        <end position="87"/>
    </location>
</feature>
<dbReference type="AlphaFoldDB" id="A0A1G1VM38"/>
<dbReference type="Proteomes" id="UP000179069">
    <property type="component" value="Unassembled WGS sequence"/>
</dbReference>
<comment type="caution">
    <text evidence="2">The sequence shown here is derived from an EMBL/GenBank/DDBJ whole genome shotgun (WGS) entry which is preliminary data.</text>
</comment>
<protein>
    <submittedName>
        <fullName evidence="2">Uncharacterized protein</fullName>
    </submittedName>
</protein>
<accession>A0A1G1VM38</accession>
<proteinExistence type="predicted"/>
<evidence type="ECO:0000256" key="1">
    <source>
        <dbReference type="SAM" id="MobiDB-lite"/>
    </source>
</evidence>
<evidence type="ECO:0000313" key="3">
    <source>
        <dbReference type="Proteomes" id="UP000179069"/>
    </source>
</evidence>